<name>A0ABY7T720_9SPHI</name>
<dbReference type="SUPFAM" id="SSF55874">
    <property type="entry name" value="ATPase domain of HSP90 chaperone/DNA topoisomerase II/histidine kinase"/>
    <property type="match status" value="1"/>
</dbReference>
<dbReference type="NCBIfam" id="NF047352">
    <property type="entry name" value="P_loop_sacsin"/>
    <property type="match status" value="1"/>
</dbReference>
<sequence>MDQDIEALFQNHYQYYATVGIETIKQQAGQVEQVSIDYQGRVIYELLQNSFDKALKQIKVLVKNGNLYIANDGTRFTYRENYNYQQGSDIRGDFQALCSISTSDKDVNTSIGNKGVGFKSAFSVSSHDYADIHTDGNIIGRDNVIIRRTLVSFRIYDTFKDADDIPDQLDMVTADKLREQIGKANLHNKDKGVPGYYYPILLKERDAVVSGLMDEGFVTVIQVPLSTGGITDMARFFRDISGINFHFIQLRVNNPITIHFETEGAENLTFQRGIQESEPGLLFHCPVNDNLKTLAQNAGINLRQPRVAVYFRTGLDKHGETGKLYNYLPTTISSPFHFVDLHADFHTSVDRTGINWDLKIGAYNKALLEACTELLCYAINSYLDSTHRQKLNYRYIDTRELATMANLDFKWFYLKSDGGLDTFRTVRRILDIGNNRYAIASTLLANIALKFFRSAPQGGKDAYTSFFNHVAGFTDNFARGYGGYRERTTEFKLQLAKDLVRLKAQVIPEGPEGPVSITDEIIFRDNRNDLAKVPPFIGVNLTSFEVPDEELKKGLGIKNFNDRNEILKYFRQVSPTGNFRDKKSAYTVDEQRLLLSSIASMMGRNTETIVSTHRYSGYVNSRGDNNSVADLANFALSTIFLRTTSKVYKPAQLCANDEIDLKFLPEMPEGVHVDTFLKYLGVSFNREYRFVDKPISDRLMKGLDYIPAISVRPGGKDDQLVYANIVRHARIIYRKKEVHPAVINNQYSFLTEMKTYEFKEEGIPLLVRNYDSFPKIYLDMLLAVCRKNMAVKKNDMVRFYQQVFRPFLKKLKICLVSERGELKFVNAGTPVFIVTSEDDYRLAIQRDIPVLCFYVSRIINPKDDNLNGTIIIFREGRLHVADPVDKTAYFRTLLEKRMFYLLKEISILRLTNLDYFESPELIVQLSAKLACTRFIEASCLKREIHSDYFEEPVPDVREFDADKTTVYMLRDLQKSGAAQAIAKGLLTSHQYAGAVELIIFHRSDSSLEVLYGKYRADYEVFQKKWITNYSDRFARFVRKIMSTAGISRPNNDPAWYRYNMQHRSQLLLAIYEKGDLGRLIQIIDGIKETFDNGVFFYFALDIDYNMYDERIARLKLIIDAHPGDVADSFAKRVKALIGKLGIDDPLDRLEGEMRVSYPGAFVNGSEGERLRETKEQVGIESAVERIFKSFPGTPERTQTLFHTGENTVVQVDIKMRKVIYQGKDLPGQGSEETGASGEVDVLLVMIRHLLLKTVLERKKALKKVYELILEKSKKDDATIKKKRDIYNNCLHCVDDDQALTKALIPFYYVTLHDKYAFADLFAWYDGRAMVIEVKSTTNARKGDFTLSGSEVNEAMGNNNYMIVRVTPEEMIFLGNPIFDIKEKLTKIEGTNFEIIPTAYNFKYFKTEP</sequence>
<gene>
    <name evidence="1" type="ORF">PQO05_20040</name>
</gene>
<reference evidence="1 2" key="1">
    <citation type="submission" date="2023-02" db="EMBL/GenBank/DDBJ databases">
        <title>Genome sequence of Mucilaginibacter jinjuensis strain KACC 16571.</title>
        <authorList>
            <person name="Kim S."/>
            <person name="Heo J."/>
            <person name="Kwon S.-W."/>
        </authorList>
    </citation>
    <scope>NUCLEOTIDE SEQUENCE [LARGE SCALE GENOMIC DNA]</scope>
    <source>
        <strain evidence="1 2">KACC 16571</strain>
    </source>
</reference>
<evidence type="ECO:0000313" key="1">
    <source>
        <dbReference type="EMBL" id="WCT11032.1"/>
    </source>
</evidence>
<protein>
    <submittedName>
        <fullName evidence="1">DUF3883 domain-containing protein</fullName>
    </submittedName>
</protein>
<evidence type="ECO:0000313" key="2">
    <source>
        <dbReference type="Proteomes" id="UP001216139"/>
    </source>
</evidence>
<keyword evidence="2" id="KW-1185">Reference proteome</keyword>
<dbReference type="RefSeq" id="WP_273629219.1">
    <property type="nucleotide sequence ID" value="NZ_CP117167.1"/>
</dbReference>
<accession>A0ABY7T720</accession>
<dbReference type="Proteomes" id="UP001216139">
    <property type="component" value="Chromosome"/>
</dbReference>
<organism evidence="1 2">
    <name type="scientific">Mucilaginibacter jinjuensis</name>
    <dbReference type="NCBI Taxonomy" id="1176721"/>
    <lineage>
        <taxon>Bacteria</taxon>
        <taxon>Pseudomonadati</taxon>
        <taxon>Bacteroidota</taxon>
        <taxon>Sphingobacteriia</taxon>
        <taxon>Sphingobacteriales</taxon>
        <taxon>Sphingobacteriaceae</taxon>
        <taxon>Mucilaginibacter</taxon>
    </lineage>
</organism>
<proteinExistence type="predicted"/>
<dbReference type="InterPro" id="IPR036890">
    <property type="entry name" value="HATPase_C_sf"/>
</dbReference>
<dbReference type="EMBL" id="CP117167">
    <property type="protein sequence ID" value="WCT11032.1"/>
    <property type="molecule type" value="Genomic_DNA"/>
</dbReference>